<dbReference type="Gene3D" id="2.40.100.10">
    <property type="entry name" value="Cyclophilin-like"/>
    <property type="match status" value="1"/>
</dbReference>
<sequence>MQRPQPSLDGKHSIFGRVKRGMKAVQKMGSISTNAQDKPVQDVKILRASTALVSDAIVGR</sequence>
<keyword evidence="3" id="KW-1185">Reference proteome</keyword>
<proteinExistence type="predicted"/>
<dbReference type="InterPro" id="IPR029000">
    <property type="entry name" value="Cyclophilin-like_dom_sf"/>
</dbReference>
<name>A0A813HW36_POLGL</name>
<comment type="caution">
    <text evidence="2">The sequence shown here is derived from an EMBL/GenBank/DDBJ whole genome shotgun (WGS) entry which is preliminary data.</text>
</comment>
<evidence type="ECO:0000313" key="2">
    <source>
        <dbReference type="EMBL" id="CAE8641581.1"/>
    </source>
</evidence>
<protein>
    <recommendedName>
        <fullName evidence="1">PPIase cyclophilin-type domain-containing protein</fullName>
    </recommendedName>
</protein>
<reference evidence="2" key="1">
    <citation type="submission" date="2021-02" db="EMBL/GenBank/DDBJ databases">
        <authorList>
            <person name="Dougan E. K."/>
            <person name="Rhodes N."/>
            <person name="Thang M."/>
            <person name="Chan C."/>
        </authorList>
    </citation>
    <scope>NUCLEOTIDE SEQUENCE</scope>
</reference>
<feature type="domain" description="PPIase cyclophilin-type" evidence="1">
    <location>
        <begin position="3"/>
        <end position="49"/>
    </location>
</feature>
<dbReference type="InterPro" id="IPR002130">
    <property type="entry name" value="Cyclophilin-type_PPIase_dom"/>
</dbReference>
<accession>A0A813HW36</accession>
<dbReference type="GO" id="GO:0003755">
    <property type="term" value="F:peptidyl-prolyl cis-trans isomerase activity"/>
    <property type="evidence" value="ECO:0007669"/>
    <property type="project" value="InterPro"/>
</dbReference>
<dbReference type="EMBL" id="CAJNNV010032938">
    <property type="protein sequence ID" value="CAE8641581.1"/>
    <property type="molecule type" value="Genomic_DNA"/>
</dbReference>
<dbReference type="AlphaFoldDB" id="A0A813HW36"/>
<evidence type="ECO:0000313" key="3">
    <source>
        <dbReference type="Proteomes" id="UP000654075"/>
    </source>
</evidence>
<dbReference type="OrthoDB" id="271386at2759"/>
<evidence type="ECO:0000259" key="1">
    <source>
        <dbReference type="Pfam" id="PF00160"/>
    </source>
</evidence>
<dbReference type="SUPFAM" id="SSF50891">
    <property type="entry name" value="Cyclophilin-like"/>
    <property type="match status" value="1"/>
</dbReference>
<gene>
    <name evidence="2" type="ORF">PGLA1383_LOCUS56203</name>
</gene>
<dbReference type="Pfam" id="PF00160">
    <property type="entry name" value="Pro_isomerase"/>
    <property type="match status" value="1"/>
</dbReference>
<organism evidence="2 3">
    <name type="scientific">Polarella glacialis</name>
    <name type="common">Dinoflagellate</name>
    <dbReference type="NCBI Taxonomy" id="89957"/>
    <lineage>
        <taxon>Eukaryota</taxon>
        <taxon>Sar</taxon>
        <taxon>Alveolata</taxon>
        <taxon>Dinophyceae</taxon>
        <taxon>Suessiales</taxon>
        <taxon>Suessiaceae</taxon>
        <taxon>Polarella</taxon>
    </lineage>
</organism>
<dbReference type="Proteomes" id="UP000654075">
    <property type="component" value="Unassembled WGS sequence"/>
</dbReference>